<keyword evidence="5" id="KW-1185">Reference proteome</keyword>
<evidence type="ECO:0000256" key="1">
    <source>
        <dbReference type="PROSITE-ProRule" id="PRU00042"/>
    </source>
</evidence>
<dbReference type="GO" id="GO:0008270">
    <property type="term" value="F:zinc ion binding"/>
    <property type="evidence" value="ECO:0007669"/>
    <property type="project" value="UniProtKB-KW"/>
</dbReference>
<feature type="compositionally biased region" description="Acidic residues" evidence="2">
    <location>
        <begin position="1082"/>
        <end position="1091"/>
    </location>
</feature>
<sequence length="1490" mass="163915">MQGNIFFFSRFFDPDRVEQTQIQMLLKSSSITMQNHVLSVLKLNPSNVAFESDLRAILGQTVEESSGGAAIPRRTIGKIYHRIRADLVSKGDVECVRAWDPKTSNLRDALCIPGKAAGTQKVEPVLAITEGKEDERPAVQRQRGVADHLPSSLPVPPASKATLRVAGRSFAQQAEDLIRCCSKIGNGITSPEIADKLGIRRKHGERVLSDLLKRQRVTRIFESDGKTHLNRYFDAVTHQSLKRTLPIEDGRPPKARKTADKPAEKRVDVTFTRRKQRIEVLLKERGVLTPCDIIKLALDDDALGKMDRKTPGKIFQEIAAADSKVGLTLSEADKVQFAFWKPSHSEESAKQVVDANIKAQHDARFQKLRHAPQLALTDGVADVPAAAAPPAASPRSISRRTLAKDITAKDGNLRRLGGLHMLTTPQKTIDQRILQHYGFQTAVVARLQLLHGSLLRKSDFDFDAWWTPSKIVDDMDLHVFLQVVGCGAYCQQLEDILVSGKNPVVREMPEELRKILLGRISASGSLRALHTIRRHMAQLMKMGLATSDEDPGASSVAPIRYQLARRLQVPTFASSVQEAPSFAGSFDLAEPGAVDAYWSCLQEQVNAWRGASGTQAREDGSDSSEAEKRKSRAPVTLPVNAMLPELFKTRNWIHWESAWLGPHQRAAMNDFYNEAHAGQSGEAARGPGRVFTPKSPEIMALSRRILVAPDRIIKYCRHLLAVCPHPSGASVEFSSLLAVRFKCHICGYLCYQSTTIAEHYSKTHSEPLPDDDSKFCEADFYAQRLEQARPTRTDGKQRWRRRRLDRVLIQPWPEAGNADGDEEDWGAEPADDSTWLQLLAFAETMVCAEHHAKGEVLPKRPVGSEARTDASTWPLLTRLSGRSAAYCRNRLRGLLDRDVKNRRAVAAIRTAELQAEGTLTLLGIKGSMGRAIAKCLLFTPHEVTSFWWKPGFLKPDVKNMLNCVLRQWQCNGFVSKYKETMFGKKMPRRARPSWLLTWFSRSRLFGKGNDVPRWNDVLCMLATSKQPPSHMLPESSDGAQLLILSDAVAANAATLCAVWGDDDFYKQAVSRPPSWHSQVQDNSDEDEEEAETSQASRPSGIQSHLQATSDEPTLQSMRVLCGPLKANPGLAAFLSWLMLREEESAKIVGEGVEPINPQMAFCARADEKEAKENSNGEEGEESEDEAVQGVAAGNAATAAEPEPPSGSGGSGPDPLQKVPFTSLQAAFHAYARGLMGHLPKTSSQELLDSAAFLLKTVADAKASRDGSEGGSELLPGLALAELQEVHRQKFGASTSPESRFSGAMACLEDLRLLTPIPCGDDFRPILACIAAPYCVRHVEEPARAPSKLALDLVARMKVGRHWLHPYGKGGSNPKAAACVIHVAFGSLEESGMLLERWLLPANLVAPCAWVSAKGQLNVLVLRCLLSRLLQLLMRNPLSTAAELTQHLAVLDICEVEYLLELASGVGAVAAGLHLIRTGPKKDLKGRIKGF</sequence>
<evidence type="ECO:0000259" key="3">
    <source>
        <dbReference type="PROSITE" id="PS50157"/>
    </source>
</evidence>
<protein>
    <recommendedName>
        <fullName evidence="3">C2H2-type domain-containing protein</fullName>
    </recommendedName>
</protein>
<accession>A0AA36MQF2</accession>
<feature type="compositionally biased region" description="Polar residues" evidence="2">
    <location>
        <begin position="1092"/>
        <end position="1110"/>
    </location>
</feature>
<evidence type="ECO:0000313" key="4">
    <source>
        <dbReference type="EMBL" id="CAJ1375497.1"/>
    </source>
</evidence>
<gene>
    <name evidence="4" type="ORF">EVOR1521_LOCUS4763</name>
</gene>
<feature type="region of interest" description="Disordered" evidence="2">
    <location>
        <begin position="1167"/>
        <end position="1218"/>
    </location>
</feature>
<feature type="region of interest" description="Disordered" evidence="2">
    <location>
        <begin position="1070"/>
        <end position="1110"/>
    </location>
</feature>
<feature type="domain" description="C2H2-type" evidence="3">
    <location>
        <begin position="741"/>
        <end position="769"/>
    </location>
</feature>
<dbReference type="PROSITE" id="PS00028">
    <property type="entry name" value="ZINC_FINGER_C2H2_1"/>
    <property type="match status" value="1"/>
</dbReference>
<name>A0AA36MQF2_9DINO</name>
<dbReference type="PROSITE" id="PS50157">
    <property type="entry name" value="ZINC_FINGER_C2H2_2"/>
    <property type="match status" value="1"/>
</dbReference>
<dbReference type="Proteomes" id="UP001178507">
    <property type="component" value="Unassembled WGS sequence"/>
</dbReference>
<feature type="compositionally biased region" description="Basic and acidic residues" evidence="2">
    <location>
        <begin position="616"/>
        <end position="628"/>
    </location>
</feature>
<feature type="region of interest" description="Disordered" evidence="2">
    <location>
        <begin position="246"/>
        <end position="265"/>
    </location>
</feature>
<keyword evidence="1" id="KW-0863">Zinc-finger</keyword>
<dbReference type="EMBL" id="CAUJNA010000325">
    <property type="protein sequence ID" value="CAJ1375497.1"/>
    <property type="molecule type" value="Genomic_DNA"/>
</dbReference>
<feature type="compositionally biased region" description="Acidic residues" evidence="2">
    <location>
        <begin position="1175"/>
        <end position="1186"/>
    </location>
</feature>
<reference evidence="4" key="1">
    <citation type="submission" date="2023-08" db="EMBL/GenBank/DDBJ databases">
        <authorList>
            <person name="Chen Y."/>
            <person name="Shah S."/>
            <person name="Dougan E. K."/>
            <person name="Thang M."/>
            <person name="Chan C."/>
        </authorList>
    </citation>
    <scope>NUCLEOTIDE SEQUENCE</scope>
</reference>
<organism evidence="4 5">
    <name type="scientific">Effrenium voratum</name>
    <dbReference type="NCBI Taxonomy" id="2562239"/>
    <lineage>
        <taxon>Eukaryota</taxon>
        <taxon>Sar</taxon>
        <taxon>Alveolata</taxon>
        <taxon>Dinophyceae</taxon>
        <taxon>Suessiales</taxon>
        <taxon>Symbiodiniaceae</taxon>
        <taxon>Effrenium</taxon>
    </lineage>
</organism>
<dbReference type="InterPro" id="IPR013087">
    <property type="entry name" value="Znf_C2H2_type"/>
</dbReference>
<proteinExistence type="predicted"/>
<keyword evidence="1" id="KW-0862">Zinc</keyword>
<evidence type="ECO:0000313" key="5">
    <source>
        <dbReference type="Proteomes" id="UP001178507"/>
    </source>
</evidence>
<evidence type="ECO:0000256" key="2">
    <source>
        <dbReference type="SAM" id="MobiDB-lite"/>
    </source>
</evidence>
<keyword evidence="1" id="KW-0479">Metal-binding</keyword>
<feature type="region of interest" description="Disordered" evidence="2">
    <location>
        <begin position="610"/>
        <end position="633"/>
    </location>
</feature>
<feature type="compositionally biased region" description="Low complexity" evidence="2">
    <location>
        <begin position="1187"/>
        <end position="1200"/>
    </location>
</feature>
<comment type="caution">
    <text evidence="4">The sequence shown here is derived from an EMBL/GenBank/DDBJ whole genome shotgun (WGS) entry which is preliminary data.</text>
</comment>